<protein>
    <submittedName>
        <fullName evidence="1">Uncharacterized protein</fullName>
    </submittedName>
</protein>
<gene>
    <name evidence="1" type="ORF">L323_13650</name>
</gene>
<sequence>MDFLMIGILAVCFISTKLFTDWCGCQIEKS</sequence>
<name>U4R1L4_9FIRM</name>
<evidence type="ECO:0000313" key="1">
    <source>
        <dbReference type="EMBL" id="EPR10565.1"/>
    </source>
</evidence>
<accession>U4R1L4</accession>
<dbReference type="STRING" id="1330534.L323_13650"/>
<evidence type="ECO:0000313" key="2">
    <source>
        <dbReference type="Proteomes" id="UP000016860"/>
    </source>
</evidence>
<organism evidence="1 2">
    <name type="scientific">Ruminiclostridium papyrosolvens C7</name>
    <dbReference type="NCBI Taxonomy" id="1330534"/>
    <lineage>
        <taxon>Bacteria</taxon>
        <taxon>Bacillati</taxon>
        <taxon>Bacillota</taxon>
        <taxon>Clostridia</taxon>
        <taxon>Eubacteriales</taxon>
        <taxon>Oscillospiraceae</taxon>
        <taxon>Ruminiclostridium</taxon>
    </lineage>
</organism>
<reference evidence="1 2" key="1">
    <citation type="journal article" date="2013" name="Genome Announc.">
        <title>Draft Genome Sequence of the Cellulolytic Bacterium Clostridium papyrosolvens C7 (ATCC 700395).</title>
        <authorList>
            <person name="Zepeda V."/>
            <person name="Dassa B."/>
            <person name="Borovok I."/>
            <person name="Lamed R."/>
            <person name="Bayer E.A."/>
            <person name="Cate J.H."/>
        </authorList>
    </citation>
    <scope>NUCLEOTIDE SEQUENCE [LARGE SCALE GENOMIC DNA]</scope>
    <source>
        <strain evidence="1 2">C7</strain>
    </source>
</reference>
<dbReference type="AlphaFoldDB" id="U4R1L4"/>
<dbReference type="Proteomes" id="UP000016860">
    <property type="component" value="Unassembled WGS sequence"/>
</dbReference>
<dbReference type="EMBL" id="ATAY01000063">
    <property type="protein sequence ID" value="EPR10565.1"/>
    <property type="molecule type" value="Genomic_DNA"/>
</dbReference>
<proteinExistence type="predicted"/>
<comment type="caution">
    <text evidence="1">The sequence shown here is derived from an EMBL/GenBank/DDBJ whole genome shotgun (WGS) entry which is preliminary data.</text>
</comment>